<organism evidence="1 2">
    <name type="scientific">Geodermatophilus pulveris</name>
    <dbReference type="NCBI Taxonomy" id="1564159"/>
    <lineage>
        <taxon>Bacteria</taxon>
        <taxon>Bacillati</taxon>
        <taxon>Actinomycetota</taxon>
        <taxon>Actinomycetes</taxon>
        <taxon>Geodermatophilales</taxon>
        <taxon>Geodermatophilaceae</taxon>
        <taxon>Geodermatophilus</taxon>
    </lineage>
</organism>
<evidence type="ECO:0000313" key="2">
    <source>
        <dbReference type="Proteomes" id="UP000198373"/>
    </source>
</evidence>
<dbReference type="Proteomes" id="UP000198373">
    <property type="component" value="Unassembled WGS sequence"/>
</dbReference>
<dbReference type="EMBL" id="FZOO01000006">
    <property type="protein sequence ID" value="SNS66929.1"/>
    <property type="molecule type" value="Genomic_DNA"/>
</dbReference>
<accession>A0A239GCT2</accession>
<reference evidence="2" key="1">
    <citation type="submission" date="2017-06" db="EMBL/GenBank/DDBJ databases">
        <authorList>
            <person name="Varghese N."/>
            <person name="Submissions S."/>
        </authorList>
    </citation>
    <scope>NUCLEOTIDE SEQUENCE [LARGE SCALE GENOMIC DNA]</scope>
    <source>
        <strain evidence="2">DSM 46839</strain>
    </source>
</reference>
<keyword evidence="2" id="KW-1185">Reference proteome</keyword>
<sequence length="37" mass="4442">MRVVDPAGREFVETLNFEVVDERPQPFFRTELFPEED</sequence>
<name>A0A239GCT2_9ACTN</name>
<proteinExistence type="predicted"/>
<dbReference type="AlphaFoldDB" id="A0A239GCT2"/>
<gene>
    <name evidence="1" type="ORF">SAMN06893096_106134</name>
</gene>
<evidence type="ECO:0000313" key="1">
    <source>
        <dbReference type="EMBL" id="SNS66929.1"/>
    </source>
</evidence>
<protein>
    <submittedName>
        <fullName evidence="1">Uncharacterized protein</fullName>
    </submittedName>
</protein>